<accession>V2XPY2</accession>
<dbReference type="AlphaFoldDB" id="V2XPY2"/>
<dbReference type="HOGENOM" id="CLU_143912_0_0_1"/>
<proteinExistence type="predicted"/>
<gene>
    <name evidence="1" type="ORF">Moror_15655</name>
</gene>
<evidence type="ECO:0000313" key="1">
    <source>
        <dbReference type="EMBL" id="ESK81534.1"/>
    </source>
</evidence>
<reference evidence="1 2" key="1">
    <citation type="journal article" date="2014" name="BMC Genomics">
        <title>Genome and secretome analysis of the hemibiotrophic fungal pathogen, Moniliophthora roreri, which causes frosty pod rot disease of cacao: mechanisms of the biotrophic and necrotrophic phases.</title>
        <authorList>
            <person name="Meinhardt L.W."/>
            <person name="Costa G.G.L."/>
            <person name="Thomazella D.P.T."/>
            <person name="Teixeira P.J.P.L."/>
            <person name="Carazzolle M.F."/>
            <person name="Schuster S.C."/>
            <person name="Carlson J.E."/>
            <person name="Guiltinan M.J."/>
            <person name="Mieczkowski P."/>
            <person name="Farmer A."/>
            <person name="Ramaraj T."/>
            <person name="Crozier J."/>
            <person name="Davis R.E."/>
            <person name="Shao J."/>
            <person name="Melnick R.L."/>
            <person name="Pereira G.A.G."/>
            <person name="Bailey B.A."/>
        </authorList>
    </citation>
    <scope>NUCLEOTIDE SEQUENCE [LARGE SCALE GENOMIC DNA]</scope>
    <source>
        <strain evidence="1 2">MCA 2997</strain>
    </source>
</reference>
<keyword evidence="2" id="KW-1185">Reference proteome</keyword>
<feature type="non-terminal residue" evidence="1">
    <location>
        <position position="1"/>
    </location>
</feature>
<evidence type="ECO:0000313" key="2">
    <source>
        <dbReference type="Proteomes" id="UP000017559"/>
    </source>
</evidence>
<dbReference type="OrthoDB" id="4022548at2759"/>
<comment type="caution">
    <text evidence="1">The sequence shown here is derived from an EMBL/GenBank/DDBJ whole genome shotgun (WGS) entry which is preliminary data.</text>
</comment>
<dbReference type="EMBL" id="AWSO01002394">
    <property type="protein sequence ID" value="ESK81534.1"/>
    <property type="molecule type" value="Genomic_DNA"/>
</dbReference>
<dbReference type="Proteomes" id="UP000017559">
    <property type="component" value="Unassembled WGS sequence"/>
</dbReference>
<sequence>DEEDDRNDDIVMLPDKLFVNVIDTELRNNLEKAMSKDEFHQMTLENLIEHGTTPIKSSLQDWKIDGELLFYKDQCYMLNDEMLWRTLVKKIHEALPHGHSGQ</sequence>
<dbReference type="KEGG" id="mrr:Moror_15655"/>
<organism evidence="1 2">
    <name type="scientific">Moniliophthora roreri (strain MCA 2997)</name>
    <name type="common">Cocoa frosty pod rot fungus</name>
    <name type="synonym">Crinipellis roreri</name>
    <dbReference type="NCBI Taxonomy" id="1381753"/>
    <lineage>
        <taxon>Eukaryota</taxon>
        <taxon>Fungi</taxon>
        <taxon>Dikarya</taxon>
        <taxon>Basidiomycota</taxon>
        <taxon>Agaricomycotina</taxon>
        <taxon>Agaricomycetes</taxon>
        <taxon>Agaricomycetidae</taxon>
        <taxon>Agaricales</taxon>
        <taxon>Marasmiineae</taxon>
        <taxon>Marasmiaceae</taxon>
        <taxon>Moniliophthora</taxon>
    </lineage>
</organism>
<protein>
    <submittedName>
        <fullName evidence="1">Uncharacterized protein</fullName>
    </submittedName>
</protein>
<name>V2XPY2_MONRO</name>